<proteinExistence type="predicted"/>
<comment type="caution">
    <text evidence="2">The sequence shown here is derived from an EMBL/GenBank/DDBJ whole genome shotgun (WGS) entry which is preliminary data.</text>
</comment>
<feature type="compositionally biased region" description="Low complexity" evidence="1">
    <location>
        <begin position="87"/>
        <end position="99"/>
    </location>
</feature>
<feature type="region of interest" description="Disordered" evidence="1">
    <location>
        <begin position="87"/>
        <end position="115"/>
    </location>
</feature>
<evidence type="ECO:0000313" key="2">
    <source>
        <dbReference type="EMBL" id="KAL2322387.1"/>
    </source>
</evidence>
<accession>A0ABD1LFU6</accession>
<organism evidence="2 3">
    <name type="scientific">Flemingia macrophylla</name>
    <dbReference type="NCBI Taxonomy" id="520843"/>
    <lineage>
        <taxon>Eukaryota</taxon>
        <taxon>Viridiplantae</taxon>
        <taxon>Streptophyta</taxon>
        <taxon>Embryophyta</taxon>
        <taxon>Tracheophyta</taxon>
        <taxon>Spermatophyta</taxon>
        <taxon>Magnoliopsida</taxon>
        <taxon>eudicotyledons</taxon>
        <taxon>Gunneridae</taxon>
        <taxon>Pentapetalae</taxon>
        <taxon>rosids</taxon>
        <taxon>fabids</taxon>
        <taxon>Fabales</taxon>
        <taxon>Fabaceae</taxon>
        <taxon>Papilionoideae</taxon>
        <taxon>50 kb inversion clade</taxon>
        <taxon>NPAAA clade</taxon>
        <taxon>indigoferoid/millettioid clade</taxon>
        <taxon>Phaseoleae</taxon>
        <taxon>Flemingia</taxon>
    </lineage>
</organism>
<dbReference type="Proteomes" id="UP001603857">
    <property type="component" value="Unassembled WGS sequence"/>
</dbReference>
<evidence type="ECO:0000256" key="1">
    <source>
        <dbReference type="SAM" id="MobiDB-lite"/>
    </source>
</evidence>
<feature type="region of interest" description="Disordered" evidence="1">
    <location>
        <begin position="1"/>
        <end position="34"/>
    </location>
</feature>
<protein>
    <recommendedName>
        <fullName evidence="4">AT-hook motif nuclear-localized protein</fullName>
    </recommendedName>
</protein>
<dbReference type="EMBL" id="JBGMDY010000009">
    <property type="protein sequence ID" value="KAL2322387.1"/>
    <property type="molecule type" value="Genomic_DNA"/>
</dbReference>
<evidence type="ECO:0008006" key="4">
    <source>
        <dbReference type="Google" id="ProtNLM"/>
    </source>
</evidence>
<name>A0ABD1LFU6_9FABA</name>
<keyword evidence="3" id="KW-1185">Reference proteome</keyword>
<evidence type="ECO:0000313" key="3">
    <source>
        <dbReference type="Proteomes" id="UP001603857"/>
    </source>
</evidence>
<dbReference type="AlphaFoldDB" id="A0ABD1LFU6"/>
<gene>
    <name evidence="2" type="ORF">Fmac_026766</name>
</gene>
<reference evidence="2 3" key="1">
    <citation type="submission" date="2024-08" db="EMBL/GenBank/DDBJ databases">
        <title>Insights into the chromosomal genome structure of Flemingia macrophylla.</title>
        <authorList>
            <person name="Ding Y."/>
            <person name="Zhao Y."/>
            <person name="Bi W."/>
            <person name="Wu M."/>
            <person name="Zhao G."/>
            <person name="Gong Y."/>
            <person name="Li W."/>
            <person name="Zhang P."/>
        </authorList>
    </citation>
    <scope>NUCLEOTIDE SEQUENCE [LARGE SCALE GENOMIC DNA]</scope>
    <source>
        <strain evidence="2">DYQJB</strain>
        <tissue evidence="2">Leaf</tissue>
    </source>
</reference>
<sequence>MKAQASGKRPGGRPVGSKNKAKPNSISVSEPGDANVTIINGSGSIGSATLRHAPRGLASVTVHGLFSLVSFSRTYLCNNHYTLHAGASPPSSNSAPPMATSLAVPSPEKSSPPIMSPSLPPPSGIPMHVYKYNQDEAYTQDDTNTGASGHLSGFNLVNYLHAPSS</sequence>